<feature type="compositionally biased region" description="Low complexity" evidence="1">
    <location>
        <begin position="38"/>
        <end position="52"/>
    </location>
</feature>
<name>A0A183G284_HELPZ</name>
<evidence type="ECO:0000313" key="3">
    <source>
        <dbReference type="Proteomes" id="UP000050761"/>
    </source>
</evidence>
<evidence type="ECO:0000313" key="2">
    <source>
        <dbReference type="EMBL" id="VDP02605.1"/>
    </source>
</evidence>
<organism evidence="3 4">
    <name type="scientific">Heligmosomoides polygyrus</name>
    <name type="common">Parasitic roundworm</name>
    <dbReference type="NCBI Taxonomy" id="6339"/>
    <lineage>
        <taxon>Eukaryota</taxon>
        <taxon>Metazoa</taxon>
        <taxon>Ecdysozoa</taxon>
        <taxon>Nematoda</taxon>
        <taxon>Chromadorea</taxon>
        <taxon>Rhabditida</taxon>
        <taxon>Rhabditina</taxon>
        <taxon>Rhabditomorpha</taxon>
        <taxon>Strongyloidea</taxon>
        <taxon>Heligmosomidae</taxon>
        <taxon>Heligmosomoides</taxon>
    </lineage>
</organism>
<evidence type="ECO:0000313" key="4">
    <source>
        <dbReference type="WBParaSite" id="HPBE_0001538301-mRNA-1"/>
    </source>
</evidence>
<dbReference type="EMBL" id="UZAH01028828">
    <property type="protein sequence ID" value="VDP02605.1"/>
    <property type="molecule type" value="Genomic_DNA"/>
</dbReference>
<accession>A0A3P8B6Z4</accession>
<reference evidence="4" key="2">
    <citation type="submission" date="2019-09" db="UniProtKB">
        <authorList>
            <consortium name="WormBaseParasite"/>
        </authorList>
    </citation>
    <scope>IDENTIFICATION</scope>
</reference>
<dbReference type="Proteomes" id="UP000050761">
    <property type="component" value="Unassembled WGS sequence"/>
</dbReference>
<keyword evidence="3" id="KW-1185">Reference proteome</keyword>
<reference evidence="2 3" key="1">
    <citation type="submission" date="2018-11" db="EMBL/GenBank/DDBJ databases">
        <authorList>
            <consortium name="Pathogen Informatics"/>
        </authorList>
    </citation>
    <scope>NUCLEOTIDE SEQUENCE [LARGE SCALE GENOMIC DNA]</scope>
</reference>
<gene>
    <name evidence="2" type="ORF">HPBE_LOCUS15382</name>
</gene>
<dbReference type="WBParaSite" id="HPBE_0001538301-mRNA-1">
    <property type="protein sequence ID" value="HPBE_0001538301-mRNA-1"/>
    <property type="gene ID" value="HPBE_0001538301"/>
</dbReference>
<sequence>MQNVLDLGPAGSRQHVLDRFTWCCSRERPNLAAARVATPTDPASSSSPGTTPEYRSDLTGSPTLVLLEACPPCLSSSLGGRGSMKFQNHAISIDMMRRHRHRHASTELR</sequence>
<feature type="region of interest" description="Disordered" evidence="1">
    <location>
        <begin position="33"/>
        <end position="58"/>
    </location>
</feature>
<evidence type="ECO:0000256" key="1">
    <source>
        <dbReference type="SAM" id="MobiDB-lite"/>
    </source>
</evidence>
<accession>A0A183G284</accession>
<protein>
    <submittedName>
        <fullName evidence="2 4">Uncharacterized protein</fullName>
    </submittedName>
</protein>
<proteinExistence type="predicted"/>
<dbReference type="AlphaFoldDB" id="A0A183G284"/>